<dbReference type="Proteomes" id="UP000290848">
    <property type="component" value="Unassembled WGS sequence"/>
</dbReference>
<feature type="domain" description="Histidine kinase" evidence="6">
    <location>
        <begin position="289"/>
        <end position="507"/>
    </location>
</feature>
<evidence type="ECO:0000259" key="6">
    <source>
        <dbReference type="PROSITE" id="PS50109"/>
    </source>
</evidence>
<dbReference type="AlphaFoldDB" id="A0A4V1KIC3"/>
<dbReference type="SUPFAM" id="SSF55874">
    <property type="entry name" value="ATPase domain of HSP90 chaperone/DNA topoisomerase II/histidine kinase"/>
    <property type="match status" value="1"/>
</dbReference>
<dbReference type="InterPro" id="IPR004358">
    <property type="entry name" value="Sig_transdc_His_kin-like_C"/>
</dbReference>
<dbReference type="InterPro" id="IPR036097">
    <property type="entry name" value="HisK_dim/P_sf"/>
</dbReference>
<evidence type="ECO:0000313" key="10">
    <source>
        <dbReference type="Proteomes" id="UP000290848"/>
    </source>
</evidence>
<dbReference type="CDD" id="cd00130">
    <property type="entry name" value="PAS"/>
    <property type="match status" value="2"/>
</dbReference>
<dbReference type="Gene3D" id="3.30.565.10">
    <property type="entry name" value="Histidine kinase-like ATPase, C-terminal domain"/>
    <property type="match status" value="1"/>
</dbReference>
<evidence type="ECO:0000256" key="4">
    <source>
        <dbReference type="ARBA" id="ARBA00022679"/>
    </source>
</evidence>
<organism evidence="9 10">
    <name type="scientific">Arcticibacter tournemirensis</name>
    <dbReference type="NCBI Taxonomy" id="699437"/>
    <lineage>
        <taxon>Bacteria</taxon>
        <taxon>Pseudomonadati</taxon>
        <taxon>Bacteroidota</taxon>
        <taxon>Sphingobacteriia</taxon>
        <taxon>Sphingobacteriales</taxon>
        <taxon>Sphingobacteriaceae</taxon>
        <taxon>Arcticibacter</taxon>
    </lineage>
</organism>
<keyword evidence="4" id="KW-0808">Transferase</keyword>
<dbReference type="PANTHER" id="PTHR43304:SF1">
    <property type="entry name" value="PAC DOMAIN-CONTAINING PROTEIN"/>
    <property type="match status" value="1"/>
</dbReference>
<dbReference type="SMART" id="SM00388">
    <property type="entry name" value="HisKA"/>
    <property type="match status" value="1"/>
</dbReference>
<dbReference type="Pfam" id="PF00989">
    <property type="entry name" value="PAS"/>
    <property type="match status" value="1"/>
</dbReference>
<dbReference type="Pfam" id="PF02518">
    <property type="entry name" value="HATPase_c"/>
    <property type="match status" value="1"/>
</dbReference>
<dbReference type="InterPro" id="IPR001610">
    <property type="entry name" value="PAC"/>
</dbReference>
<evidence type="ECO:0000259" key="8">
    <source>
        <dbReference type="PROSITE" id="PS50113"/>
    </source>
</evidence>
<dbReference type="InterPro" id="IPR013767">
    <property type="entry name" value="PAS_fold"/>
</dbReference>
<dbReference type="SUPFAM" id="SSF55785">
    <property type="entry name" value="PYP-like sensor domain (PAS domain)"/>
    <property type="match status" value="2"/>
</dbReference>
<dbReference type="InterPro" id="IPR003661">
    <property type="entry name" value="HisK_dim/P_dom"/>
</dbReference>
<dbReference type="PROSITE" id="PS50109">
    <property type="entry name" value="HIS_KIN"/>
    <property type="match status" value="1"/>
</dbReference>
<comment type="catalytic activity">
    <reaction evidence="1">
        <text>ATP + protein L-histidine = ADP + protein N-phospho-L-histidine.</text>
        <dbReference type="EC" id="2.7.13.3"/>
    </reaction>
</comment>
<accession>A0A4V1KIC3</accession>
<evidence type="ECO:0000313" key="9">
    <source>
        <dbReference type="EMBL" id="RXF70192.1"/>
    </source>
</evidence>
<dbReference type="InterPro" id="IPR052162">
    <property type="entry name" value="Sensor_kinase/Photoreceptor"/>
</dbReference>
<dbReference type="InterPro" id="IPR035965">
    <property type="entry name" value="PAS-like_dom_sf"/>
</dbReference>
<dbReference type="GO" id="GO:0006355">
    <property type="term" value="P:regulation of DNA-templated transcription"/>
    <property type="evidence" value="ECO:0007669"/>
    <property type="project" value="InterPro"/>
</dbReference>
<evidence type="ECO:0000256" key="3">
    <source>
        <dbReference type="ARBA" id="ARBA00022553"/>
    </source>
</evidence>
<dbReference type="PANTHER" id="PTHR43304">
    <property type="entry name" value="PHYTOCHROME-LIKE PROTEIN CPH1"/>
    <property type="match status" value="1"/>
</dbReference>
<dbReference type="PRINTS" id="PR00344">
    <property type="entry name" value="BCTRLSENSOR"/>
</dbReference>
<dbReference type="SMART" id="SM00086">
    <property type="entry name" value="PAC"/>
    <property type="match status" value="2"/>
</dbReference>
<dbReference type="CDD" id="cd00082">
    <property type="entry name" value="HisKA"/>
    <property type="match status" value="1"/>
</dbReference>
<dbReference type="SUPFAM" id="SSF47384">
    <property type="entry name" value="Homodimeric domain of signal transducing histidine kinase"/>
    <property type="match status" value="1"/>
</dbReference>
<dbReference type="FunFam" id="3.30.565.10:FF:000006">
    <property type="entry name" value="Sensor histidine kinase WalK"/>
    <property type="match status" value="1"/>
</dbReference>
<dbReference type="EMBL" id="RXOC01000005">
    <property type="protein sequence ID" value="RXF70192.1"/>
    <property type="molecule type" value="Genomic_DNA"/>
</dbReference>
<reference evidence="9 10" key="1">
    <citation type="submission" date="2018-12" db="EMBL/GenBank/DDBJ databases">
        <title>The Draft Genome Sequence of the Soil Bacterium Pedobacter tournemirensis R1.</title>
        <authorList>
            <person name="He J."/>
        </authorList>
    </citation>
    <scope>NUCLEOTIDE SEQUENCE [LARGE SCALE GENOMIC DNA]</scope>
    <source>
        <strain evidence="9 10">R1</strain>
    </source>
</reference>
<dbReference type="InterPro" id="IPR005467">
    <property type="entry name" value="His_kinase_dom"/>
</dbReference>
<feature type="domain" description="PAC" evidence="8">
    <location>
        <begin position="226"/>
        <end position="278"/>
    </location>
</feature>
<evidence type="ECO:0000256" key="2">
    <source>
        <dbReference type="ARBA" id="ARBA00012438"/>
    </source>
</evidence>
<dbReference type="EC" id="2.7.13.3" evidence="2"/>
<dbReference type="Gene3D" id="3.30.450.20">
    <property type="entry name" value="PAS domain"/>
    <property type="match status" value="2"/>
</dbReference>
<dbReference type="Pfam" id="PF13426">
    <property type="entry name" value="PAS_9"/>
    <property type="match status" value="1"/>
</dbReference>
<dbReference type="InterPro" id="IPR003594">
    <property type="entry name" value="HATPase_dom"/>
</dbReference>
<dbReference type="PROSITE" id="PS50112">
    <property type="entry name" value="PAS"/>
    <property type="match status" value="1"/>
</dbReference>
<protein>
    <recommendedName>
        <fullName evidence="2">histidine kinase</fullName>
        <ecNumber evidence="2">2.7.13.3</ecNumber>
    </recommendedName>
</protein>
<comment type="caution">
    <text evidence="9">The sequence shown here is derived from an EMBL/GenBank/DDBJ whole genome shotgun (WGS) entry which is preliminary data.</text>
</comment>
<dbReference type="Gene3D" id="1.10.287.130">
    <property type="match status" value="1"/>
</dbReference>
<dbReference type="InterPro" id="IPR036890">
    <property type="entry name" value="HATPase_C_sf"/>
</dbReference>
<dbReference type="GO" id="GO:0000155">
    <property type="term" value="F:phosphorelay sensor kinase activity"/>
    <property type="evidence" value="ECO:0007669"/>
    <property type="project" value="InterPro"/>
</dbReference>
<dbReference type="InterPro" id="IPR000014">
    <property type="entry name" value="PAS"/>
</dbReference>
<feature type="domain" description="PAS" evidence="7">
    <location>
        <begin position="20"/>
        <end position="81"/>
    </location>
</feature>
<keyword evidence="5 9" id="KW-0418">Kinase</keyword>
<name>A0A4V1KIC3_9SPHI</name>
<dbReference type="NCBIfam" id="TIGR00229">
    <property type="entry name" value="sensory_box"/>
    <property type="match status" value="2"/>
</dbReference>
<dbReference type="SMART" id="SM00387">
    <property type="entry name" value="HATPase_c"/>
    <property type="match status" value="1"/>
</dbReference>
<evidence type="ECO:0000256" key="5">
    <source>
        <dbReference type="ARBA" id="ARBA00022777"/>
    </source>
</evidence>
<dbReference type="RefSeq" id="WP_128769265.1">
    <property type="nucleotide sequence ID" value="NZ_RXOC01000005.1"/>
</dbReference>
<proteinExistence type="predicted"/>
<sequence length="509" mass="58032">MDNIPENEDKVSSQSTEGRPEIDYNGILSSITEGIFALDQQGLCVYCNLASLRMLGYSSEKEFLGKKLHSLLHFAHPDGRSYPVDECKILHASTSGIHISVNDEVFWRADGIPIPVSYSCYPQVVDGKLTGTVITFSDLSEQKLQQKKLESSEAKYRNIFKNANTGIIYVNEYGYTVSANQSFLSLIQFSLAELQMMHYSEFTNKEDFETEVLLRREMKEGKREEYKIEKRYRRKDGRIIWVSSCVSAFREQLSHPLFYVAVVHDITDRKEYEQKLLNSNNTKDKFFSIIAHDLRNPVGSLKIMSDLLNQDLQKGNISGVTEIAGIMDKQIGNTLSLLNDLLEWSRAQTENIAFSPTPVNVRDIFSERSDFLMIQAGNKNITIEYDTDSDLMVYADRQMLNTIMRNLITNAIKFSYEKSIIFLHAEERVGWVLISITDRGIGIPKVLLEKLFLPDSKFSTYGTKNESGTGLGLLLCKEFVERHGGRIWAESEEGQGTKLLFTLPIYRKN</sequence>
<evidence type="ECO:0000259" key="7">
    <source>
        <dbReference type="PROSITE" id="PS50112"/>
    </source>
</evidence>
<gene>
    <name evidence="9" type="ORF">EKH83_09970</name>
</gene>
<keyword evidence="3" id="KW-0597">Phosphoprotein</keyword>
<dbReference type="Pfam" id="PF00512">
    <property type="entry name" value="HisKA"/>
    <property type="match status" value="1"/>
</dbReference>
<dbReference type="InterPro" id="IPR000700">
    <property type="entry name" value="PAS-assoc_C"/>
</dbReference>
<dbReference type="CDD" id="cd00075">
    <property type="entry name" value="HATPase"/>
    <property type="match status" value="1"/>
</dbReference>
<evidence type="ECO:0000256" key="1">
    <source>
        <dbReference type="ARBA" id="ARBA00000085"/>
    </source>
</evidence>
<dbReference type="SMART" id="SM00091">
    <property type="entry name" value="PAS"/>
    <property type="match status" value="2"/>
</dbReference>
<dbReference type="PROSITE" id="PS50113">
    <property type="entry name" value="PAC"/>
    <property type="match status" value="1"/>
</dbReference>